<feature type="transmembrane region" description="Helical" evidence="1">
    <location>
        <begin position="179"/>
        <end position="201"/>
    </location>
</feature>
<feature type="transmembrane region" description="Helical" evidence="1">
    <location>
        <begin position="76"/>
        <end position="97"/>
    </location>
</feature>
<reference evidence="2" key="1">
    <citation type="submission" date="2021-01" db="EMBL/GenBank/DDBJ databases">
        <authorList>
            <person name="Corre E."/>
            <person name="Pelletier E."/>
            <person name="Niang G."/>
            <person name="Scheremetjew M."/>
            <person name="Finn R."/>
            <person name="Kale V."/>
            <person name="Holt S."/>
            <person name="Cochrane G."/>
            <person name="Meng A."/>
            <person name="Brown T."/>
            <person name="Cohen L."/>
        </authorList>
    </citation>
    <scope>NUCLEOTIDE SEQUENCE</scope>
    <source>
        <strain evidence="2">Isolate 1302-5</strain>
    </source>
</reference>
<dbReference type="AlphaFoldDB" id="A0A7S4HTS6"/>
<organism evidence="2">
    <name type="scientific">Odontella aurita</name>
    <dbReference type="NCBI Taxonomy" id="265563"/>
    <lineage>
        <taxon>Eukaryota</taxon>
        <taxon>Sar</taxon>
        <taxon>Stramenopiles</taxon>
        <taxon>Ochrophyta</taxon>
        <taxon>Bacillariophyta</taxon>
        <taxon>Mediophyceae</taxon>
        <taxon>Biddulphiophycidae</taxon>
        <taxon>Eupodiscales</taxon>
        <taxon>Odontellaceae</taxon>
        <taxon>Odontella</taxon>
    </lineage>
</organism>
<gene>
    <name evidence="2" type="ORF">OAUR00152_LOCUS3876</name>
</gene>
<evidence type="ECO:0000256" key="1">
    <source>
        <dbReference type="SAM" id="Phobius"/>
    </source>
</evidence>
<proteinExistence type="predicted"/>
<keyword evidence="1" id="KW-1133">Transmembrane helix</keyword>
<feature type="transmembrane region" description="Helical" evidence="1">
    <location>
        <begin position="207"/>
        <end position="223"/>
    </location>
</feature>
<evidence type="ECO:0000313" key="2">
    <source>
        <dbReference type="EMBL" id="CAE2209200.1"/>
    </source>
</evidence>
<accession>A0A7S4HTS6</accession>
<dbReference type="EMBL" id="HBKQ01005716">
    <property type="protein sequence ID" value="CAE2209200.1"/>
    <property type="molecule type" value="Transcribed_RNA"/>
</dbReference>
<protein>
    <submittedName>
        <fullName evidence="2">Uncharacterized protein</fullName>
    </submittedName>
</protein>
<sequence length="285" mass="32850">MGLFNRAKEIEETIEDTIEDNMEKIEDFFESPEVREQAAYICTFLAVLAFLRLSLGSRMRKLGGAHSVNIHALNDAVLFKEVFMAYLNAALLEPILAVTGSENAEGIDIVINVLTLVSICWWTWLISDAFDFTDVMQQYRYQVDLREQASKDPKKYHWLRLDPVEHVYKRERRTLAGQIRIDIALWFMLACIGAAWLPGLVTHRDVVHAYAIVFLWIIMHHCCHRATAWGTGYFMTFLFPSSALMPLEYCLPLMDAADTVEDLEFLVGYREFLQQRTGIELIIES</sequence>
<feature type="transmembrane region" description="Helical" evidence="1">
    <location>
        <begin position="109"/>
        <end position="130"/>
    </location>
</feature>
<keyword evidence="1" id="KW-0812">Transmembrane</keyword>
<feature type="transmembrane region" description="Helical" evidence="1">
    <location>
        <begin position="38"/>
        <end position="55"/>
    </location>
</feature>
<keyword evidence="1" id="KW-0472">Membrane</keyword>
<name>A0A7S4HTS6_9STRA</name>